<protein>
    <recommendedName>
        <fullName evidence="3">DUF995 domain-containing protein</fullName>
    </recommendedName>
</protein>
<accession>A0ABU8WWY8</accession>
<organism evidence="1 2">
    <name type="scientific">Variovorax rhizosphaerae</name>
    <dbReference type="NCBI Taxonomy" id="1836200"/>
    <lineage>
        <taxon>Bacteria</taxon>
        <taxon>Pseudomonadati</taxon>
        <taxon>Pseudomonadota</taxon>
        <taxon>Betaproteobacteria</taxon>
        <taxon>Burkholderiales</taxon>
        <taxon>Comamonadaceae</taxon>
        <taxon>Variovorax</taxon>
    </lineage>
</organism>
<proteinExistence type="predicted"/>
<dbReference type="Proteomes" id="UP001385892">
    <property type="component" value="Unassembled WGS sequence"/>
</dbReference>
<keyword evidence="2" id="KW-1185">Reference proteome</keyword>
<dbReference type="RefSeq" id="WP_340346843.1">
    <property type="nucleotide sequence ID" value="NZ_JBBKZT010000021.1"/>
</dbReference>
<dbReference type="EMBL" id="JBBKZT010000021">
    <property type="protein sequence ID" value="MEJ8851273.1"/>
    <property type="molecule type" value="Genomic_DNA"/>
</dbReference>
<reference evidence="1 2" key="1">
    <citation type="submission" date="2024-03" db="EMBL/GenBank/DDBJ databases">
        <title>Novel species of the genus Variovorax.</title>
        <authorList>
            <person name="Liu Q."/>
            <person name="Xin Y.-H."/>
        </authorList>
    </citation>
    <scope>NUCLEOTIDE SEQUENCE [LARGE SCALE GENOMIC DNA]</scope>
    <source>
        <strain evidence="1 2">KACC 18900</strain>
    </source>
</reference>
<evidence type="ECO:0008006" key="3">
    <source>
        <dbReference type="Google" id="ProtNLM"/>
    </source>
</evidence>
<name>A0ABU8WWY8_9BURK</name>
<gene>
    <name evidence="1" type="ORF">WKW82_31875</name>
</gene>
<comment type="caution">
    <text evidence="1">The sequence shown here is derived from an EMBL/GenBank/DDBJ whole genome shotgun (WGS) entry which is preliminary data.</text>
</comment>
<evidence type="ECO:0000313" key="2">
    <source>
        <dbReference type="Proteomes" id="UP001385892"/>
    </source>
</evidence>
<sequence length="134" mass="14641">MNISSRTLYWMTSVLSLVAAVGAMMHPIPAVAEERAFLSKPEIQERLVGKAIQSKNLQSGAVSHWAYHADGTVDASRTGLGKATGTWAIREDGQMCVTMVKRTGCRYWFRKGEILANADTNSPEAPVVAEVLFE</sequence>
<evidence type="ECO:0000313" key="1">
    <source>
        <dbReference type="EMBL" id="MEJ8851273.1"/>
    </source>
</evidence>